<dbReference type="AlphaFoldDB" id="A0A9X1Y1T7"/>
<protein>
    <submittedName>
        <fullName evidence="1">Uncharacterized protein</fullName>
    </submittedName>
</protein>
<sequence>MHQSAKLRDWQSIPLIMAGHRSEARMSARLAEPERFERMMQETKPSAEWLPRPGS</sequence>
<comment type="caution">
    <text evidence="1">The sequence shown here is derived from an EMBL/GenBank/DDBJ whole genome shotgun (WGS) entry which is preliminary data.</text>
</comment>
<keyword evidence="2" id="KW-1185">Reference proteome</keyword>
<evidence type="ECO:0000313" key="1">
    <source>
        <dbReference type="EMBL" id="MCK8490030.1"/>
    </source>
</evidence>
<name>A0A9X1Y1T7_9BACL</name>
<organism evidence="1 2">
    <name type="scientific">Paenibacillus mellifer</name>
    <dbReference type="NCBI Taxonomy" id="2937794"/>
    <lineage>
        <taxon>Bacteria</taxon>
        <taxon>Bacillati</taxon>
        <taxon>Bacillota</taxon>
        <taxon>Bacilli</taxon>
        <taxon>Bacillales</taxon>
        <taxon>Paenibacillaceae</taxon>
        <taxon>Paenibacillus</taxon>
    </lineage>
</organism>
<accession>A0A9X1Y1T7</accession>
<dbReference type="RefSeq" id="WP_248553998.1">
    <property type="nucleotide sequence ID" value="NZ_JALPRK010000035.1"/>
</dbReference>
<proteinExistence type="predicted"/>
<reference evidence="1" key="1">
    <citation type="submission" date="2022-04" db="EMBL/GenBank/DDBJ databases">
        <authorList>
            <person name="Seo M.-J."/>
        </authorList>
    </citation>
    <scope>NUCLEOTIDE SEQUENCE</scope>
    <source>
        <strain evidence="1">MBLB2552</strain>
    </source>
</reference>
<dbReference type="Proteomes" id="UP001139534">
    <property type="component" value="Unassembled WGS sequence"/>
</dbReference>
<gene>
    <name evidence="1" type="ORF">M0651_22975</name>
</gene>
<evidence type="ECO:0000313" key="2">
    <source>
        <dbReference type="Proteomes" id="UP001139534"/>
    </source>
</evidence>
<dbReference type="EMBL" id="JALPRK010000035">
    <property type="protein sequence ID" value="MCK8490030.1"/>
    <property type="molecule type" value="Genomic_DNA"/>
</dbReference>